<sequence>MVLLGRGTANSPNNSTNSSTPPSKDQNRLKPTRQKSDHLIGGVFGVLSKIFDVFLEGV</sequence>
<evidence type="ECO:0000256" key="1">
    <source>
        <dbReference type="SAM" id="MobiDB-lite"/>
    </source>
</evidence>
<gene>
    <name evidence="2" type="ORF">MNB_SUP05-SYMBIONT-5-1364</name>
</gene>
<protein>
    <submittedName>
        <fullName evidence="2">Uncharacterized protein</fullName>
    </submittedName>
</protein>
<accession>A0A1W1E3P7</accession>
<dbReference type="EMBL" id="FPHZ01000164">
    <property type="protein sequence ID" value="SFV88590.1"/>
    <property type="molecule type" value="Genomic_DNA"/>
</dbReference>
<proteinExistence type="predicted"/>
<evidence type="ECO:0000313" key="2">
    <source>
        <dbReference type="EMBL" id="SFV88590.1"/>
    </source>
</evidence>
<reference evidence="2" key="1">
    <citation type="submission" date="2016-10" db="EMBL/GenBank/DDBJ databases">
        <authorList>
            <person name="de Groot N.N."/>
        </authorList>
    </citation>
    <scope>NUCLEOTIDE SEQUENCE</scope>
</reference>
<feature type="compositionally biased region" description="Low complexity" evidence="1">
    <location>
        <begin position="10"/>
        <end position="23"/>
    </location>
</feature>
<feature type="region of interest" description="Disordered" evidence="1">
    <location>
        <begin position="1"/>
        <end position="36"/>
    </location>
</feature>
<organism evidence="2">
    <name type="scientific">hydrothermal vent metagenome</name>
    <dbReference type="NCBI Taxonomy" id="652676"/>
    <lineage>
        <taxon>unclassified sequences</taxon>
        <taxon>metagenomes</taxon>
        <taxon>ecological metagenomes</taxon>
    </lineage>
</organism>
<name>A0A1W1E3P7_9ZZZZ</name>
<dbReference type="AlphaFoldDB" id="A0A1W1E3P7"/>